<proteinExistence type="predicted"/>
<name>A0ABQ1IQ80_9PROT</name>
<keyword evidence="1" id="KW-0812">Transmembrane</keyword>
<dbReference type="Proteomes" id="UP000603352">
    <property type="component" value="Unassembled WGS sequence"/>
</dbReference>
<gene>
    <name evidence="2" type="ORF">GCM10011505_33460</name>
</gene>
<sequence length="273" mass="29610">MARRRRRRGAARDVGGLIWLAVVTLAVCGILGGGAYLWATSTPQPDLDPVTLCPVDGPRAITVILIDSSDPLPDLTRREVLAHLSDLATTAPEHSRVDLRVLMPEAAESRLLFSRCNPGDGSGLDEWTANPAMARKRWVAAFETPLAEALDEGLAPVEGAVSPIMAAIQQIAVDSFTGRAVKDLPKTLVVVSDMIENTPSYSQYRGDLSFSRFAASPAHRRYRTDLNGAAVTLFYLERATARIDSVAHVEFWARWVSENGGSFTRARKLQGAG</sequence>
<protein>
    <submittedName>
        <fullName evidence="2">Uncharacterized protein</fullName>
    </submittedName>
</protein>
<keyword evidence="3" id="KW-1185">Reference proteome</keyword>
<keyword evidence="1" id="KW-0472">Membrane</keyword>
<feature type="transmembrane region" description="Helical" evidence="1">
    <location>
        <begin position="16"/>
        <end position="39"/>
    </location>
</feature>
<keyword evidence="1" id="KW-1133">Transmembrane helix</keyword>
<evidence type="ECO:0000313" key="3">
    <source>
        <dbReference type="Proteomes" id="UP000603352"/>
    </source>
</evidence>
<reference evidence="3" key="1">
    <citation type="journal article" date="2019" name="Int. J. Syst. Evol. Microbiol.">
        <title>The Global Catalogue of Microorganisms (GCM) 10K type strain sequencing project: providing services to taxonomists for standard genome sequencing and annotation.</title>
        <authorList>
            <consortium name="The Broad Institute Genomics Platform"/>
            <consortium name="The Broad Institute Genome Sequencing Center for Infectious Disease"/>
            <person name="Wu L."/>
            <person name="Ma J."/>
        </authorList>
    </citation>
    <scope>NUCLEOTIDE SEQUENCE [LARGE SCALE GENOMIC DNA]</scope>
    <source>
        <strain evidence="3">CGMCC 1.10188</strain>
    </source>
</reference>
<organism evidence="2 3">
    <name type="scientific">Tistrella bauzanensis</name>
    <dbReference type="NCBI Taxonomy" id="657419"/>
    <lineage>
        <taxon>Bacteria</taxon>
        <taxon>Pseudomonadati</taxon>
        <taxon>Pseudomonadota</taxon>
        <taxon>Alphaproteobacteria</taxon>
        <taxon>Geminicoccales</taxon>
        <taxon>Geminicoccaceae</taxon>
        <taxon>Tistrella</taxon>
    </lineage>
</organism>
<dbReference type="EMBL" id="BMDZ01000043">
    <property type="protein sequence ID" value="GGB49689.1"/>
    <property type="molecule type" value="Genomic_DNA"/>
</dbReference>
<evidence type="ECO:0000256" key="1">
    <source>
        <dbReference type="SAM" id="Phobius"/>
    </source>
</evidence>
<evidence type="ECO:0000313" key="2">
    <source>
        <dbReference type="EMBL" id="GGB49689.1"/>
    </source>
</evidence>
<accession>A0ABQ1IQ80</accession>
<dbReference type="RefSeq" id="WP_188579911.1">
    <property type="nucleotide sequence ID" value="NZ_BMDZ01000043.1"/>
</dbReference>
<comment type="caution">
    <text evidence="2">The sequence shown here is derived from an EMBL/GenBank/DDBJ whole genome shotgun (WGS) entry which is preliminary data.</text>
</comment>